<reference evidence="1" key="1">
    <citation type="journal article" date="2022" name="bioRxiv">
        <title>Sequencing and chromosome-scale assembly of the giantPleurodeles waltlgenome.</title>
        <authorList>
            <person name="Brown T."/>
            <person name="Elewa A."/>
            <person name="Iarovenko S."/>
            <person name="Subramanian E."/>
            <person name="Araus A.J."/>
            <person name="Petzold A."/>
            <person name="Susuki M."/>
            <person name="Suzuki K.-i.T."/>
            <person name="Hayashi T."/>
            <person name="Toyoda A."/>
            <person name="Oliveira C."/>
            <person name="Osipova E."/>
            <person name="Leigh N.D."/>
            <person name="Simon A."/>
            <person name="Yun M.H."/>
        </authorList>
    </citation>
    <scope>NUCLEOTIDE SEQUENCE</scope>
    <source>
        <strain evidence="1">20211129_DDA</strain>
        <tissue evidence="1">Liver</tissue>
    </source>
</reference>
<comment type="caution">
    <text evidence="1">The sequence shown here is derived from an EMBL/GenBank/DDBJ whole genome shotgun (WGS) entry which is preliminary data.</text>
</comment>
<dbReference type="EMBL" id="JANPWB010000011">
    <property type="protein sequence ID" value="KAJ1129061.1"/>
    <property type="molecule type" value="Genomic_DNA"/>
</dbReference>
<gene>
    <name evidence="1" type="ORF">NDU88_007432</name>
</gene>
<name>A0AAV7PLM2_PLEWA</name>
<organism evidence="1 2">
    <name type="scientific">Pleurodeles waltl</name>
    <name type="common">Iberian ribbed newt</name>
    <dbReference type="NCBI Taxonomy" id="8319"/>
    <lineage>
        <taxon>Eukaryota</taxon>
        <taxon>Metazoa</taxon>
        <taxon>Chordata</taxon>
        <taxon>Craniata</taxon>
        <taxon>Vertebrata</taxon>
        <taxon>Euteleostomi</taxon>
        <taxon>Amphibia</taxon>
        <taxon>Batrachia</taxon>
        <taxon>Caudata</taxon>
        <taxon>Salamandroidea</taxon>
        <taxon>Salamandridae</taxon>
        <taxon>Pleurodelinae</taxon>
        <taxon>Pleurodeles</taxon>
    </lineage>
</organism>
<proteinExistence type="predicted"/>
<keyword evidence="2" id="KW-1185">Reference proteome</keyword>
<evidence type="ECO:0000313" key="2">
    <source>
        <dbReference type="Proteomes" id="UP001066276"/>
    </source>
</evidence>
<protein>
    <submittedName>
        <fullName evidence="1">Uncharacterized protein</fullName>
    </submittedName>
</protein>
<dbReference type="Proteomes" id="UP001066276">
    <property type="component" value="Chromosome 7"/>
</dbReference>
<evidence type="ECO:0000313" key="1">
    <source>
        <dbReference type="EMBL" id="KAJ1129061.1"/>
    </source>
</evidence>
<sequence>MTALQRQIDNGDASESVCLGVQGRIIELWDRLDSYVRRSYRQRLYREGDRSERMLDWILRLERPVPIIQMLRGPSGELILGQLRVNSHLREHLWAIYTVSRGVDVTRISSTWMVCGCLTLQRPSRRNWRRRCHWMI</sequence>
<accession>A0AAV7PLM2</accession>
<dbReference type="AlphaFoldDB" id="A0AAV7PLM2"/>